<evidence type="ECO:0000313" key="3">
    <source>
        <dbReference type="Proteomes" id="UP000475545"/>
    </source>
</evidence>
<organism evidence="2 3">
    <name type="scientific">Gordonia mangrovi</name>
    <dbReference type="NCBI Taxonomy" id="2665643"/>
    <lineage>
        <taxon>Bacteria</taxon>
        <taxon>Bacillati</taxon>
        <taxon>Actinomycetota</taxon>
        <taxon>Actinomycetes</taxon>
        <taxon>Mycobacteriales</taxon>
        <taxon>Gordoniaceae</taxon>
        <taxon>Gordonia</taxon>
    </lineage>
</organism>
<dbReference type="AlphaFoldDB" id="A0A6L7GU68"/>
<protein>
    <recommendedName>
        <fullName evidence="1">N,N-dimethylformamidase alpha subunit domain-containing protein</fullName>
    </recommendedName>
</protein>
<feature type="domain" description="N,N-dimethylformamidase alpha subunit" evidence="1">
    <location>
        <begin position="2"/>
        <end position="104"/>
    </location>
</feature>
<reference evidence="2 3" key="1">
    <citation type="submission" date="2019-11" db="EMBL/GenBank/DDBJ databases">
        <title>Gordonia sp. nov., a novel actinobacterium isolated from mangrove soil in Hainan.</title>
        <authorList>
            <person name="Huang X."/>
            <person name="Xie Y."/>
            <person name="Chu X."/>
            <person name="Xiao K."/>
        </authorList>
    </citation>
    <scope>NUCLEOTIDE SEQUENCE [LARGE SCALE GENOMIC DNA]</scope>
    <source>
        <strain evidence="2 3">HNM0687</strain>
    </source>
</reference>
<sequence>MDEFRRRRIADIRELVTPELVEAHRLNPRGPHSHELNLVLNFVRGPAHPMERKSFVYLKNPYDSYGLALMAGRGEPAEIVEGAEYSSEADAVHGAFLQRLHAHGLDDLLEGNDNDV</sequence>
<proteinExistence type="predicted"/>
<dbReference type="RefSeq" id="WP_160903607.1">
    <property type="nucleotide sequence ID" value="NZ_CP102850.1"/>
</dbReference>
<dbReference type="InterPro" id="IPR058713">
    <property type="entry name" value="DMF_alpha_dom"/>
</dbReference>
<name>A0A6L7GU68_9ACTN</name>
<evidence type="ECO:0000259" key="1">
    <source>
        <dbReference type="Pfam" id="PF26354"/>
    </source>
</evidence>
<dbReference type="Pfam" id="PF26354">
    <property type="entry name" value="DMF_alpha"/>
    <property type="match status" value="1"/>
</dbReference>
<evidence type="ECO:0000313" key="2">
    <source>
        <dbReference type="EMBL" id="MXP23450.1"/>
    </source>
</evidence>
<accession>A0A6L7GU68</accession>
<comment type="caution">
    <text evidence="2">The sequence shown here is derived from an EMBL/GenBank/DDBJ whole genome shotgun (WGS) entry which is preliminary data.</text>
</comment>
<keyword evidence="3" id="KW-1185">Reference proteome</keyword>
<dbReference type="EMBL" id="WMBR01000005">
    <property type="protein sequence ID" value="MXP23450.1"/>
    <property type="molecule type" value="Genomic_DNA"/>
</dbReference>
<gene>
    <name evidence="2" type="ORF">GIY30_19100</name>
</gene>
<dbReference type="Proteomes" id="UP000475545">
    <property type="component" value="Unassembled WGS sequence"/>
</dbReference>